<evidence type="ECO:0000256" key="1">
    <source>
        <dbReference type="ARBA" id="ARBA00001974"/>
    </source>
</evidence>
<dbReference type="PRINTS" id="PR00249">
    <property type="entry name" value="GPCRSECRETIN"/>
</dbReference>
<dbReference type="Pfam" id="PF02770">
    <property type="entry name" value="Acyl-CoA_dh_M"/>
    <property type="match status" value="1"/>
</dbReference>
<keyword evidence="11" id="KW-0560">Oxidoreductase</keyword>
<dbReference type="SUPFAM" id="SSF111418">
    <property type="entry name" value="Hormone receptor domain"/>
    <property type="match status" value="1"/>
</dbReference>
<evidence type="ECO:0000256" key="16">
    <source>
        <dbReference type="ARBA" id="ARBA00023224"/>
    </source>
</evidence>
<dbReference type="InterPro" id="IPR036445">
    <property type="entry name" value="GPCR_2_extracell_dom_sf"/>
</dbReference>
<dbReference type="InterPro" id="IPR006091">
    <property type="entry name" value="Acyl-CoA_Oxase/DH_mid-dom"/>
</dbReference>
<comment type="similarity">
    <text evidence="4">Belongs to the acyl-CoA dehydrogenase family.</text>
</comment>
<evidence type="ECO:0000256" key="2">
    <source>
        <dbReference type="ARBA" id="ARBA00004141"/>
    </source>
</evidence>
<name>G7YET3_CLOSI</name>
<evidence type="ECO:0000256" key="6">
    <source>
        <dbReference type="ARBA" id="ARBA00022630"/>
    </source>
</evidence>
<keyword evidence="12" id="KW-0297">G-protein coupled receptor</keyword>
<evidence type="ECO:0000256" key="5">
    <source>
        <dbReference type="ARBA" id="ARBA00011881"/>
    </source>
</evidence>
<comment type="catalytic activity">
    <reaction evidence="23">
        <text>valproyl-CoA + oxidized [electron-transfer flavoprotein] + H(+) = (2E)-2-propylpent-2-enoyl-CoA + reduced [electron-transfer flavoprotein]</text>
        <dbReference type="Rhea" id="RHEA:65344"/>
        <dbReference type="Rhea" id="RHEA-COMP:10685"/>
        <dbReference type="Rhea" id="RHEA-COMP:10686"/>
        <dbReference type="ChEBI" id="CHEBI:15378"/>
        <dbReference type="ChEBI" id="CHEBI:57692"/>
        <dbReference type="ChEBI" id="CHEBI:58307"/>
        <dbReference type="ChEBI" id="CHEBI:156457"/>
        <dbReference type="ChEBI" id="CHEBI:156458"/>
    </reaction>
    <physiologicalReaction direction="left-to-right" evidence="23">
        <dbReference type="Rhea" id="RHEA:65345"/>
    </physiologicalReaction>
</comment>
<dbReference type="SUPFAM" id="SSF56645">
    <property type="entry name" value="Acyl-CoA dehydrogenase NM domain-like"/>
    <property type="match status" value="1"/>
</dbReference>
<accession>G7YET3</accession>
<evidence type="ECO:0000259" key="30">
    <source>
        <dbReference type="PROSITE" id="PS50227"/>
    </source>
</evidence>
<evidence type="ECO:0000256" key="7">
    <source>
        <dbReference type="ARBA" id="ARBA00022692"/>
    </source>
</evidence>
<feature type="transmembrane region" description="Helical" evidence="29">
    <location>
        <begin position="237"/>
        <end position="256"/>
    </location>
</feature>
<evidence type="ECO:0000256" key="28">
    <source>
        <dbReference type="ARBA" id="ARBA00051903"/>
    </source>
</evidence>
<dbReference type="SMART" id="SM00008">
    <property type="entry name" value="HormR"/>
    <property type="match status" value="1"/>
</dbReference>
<evidence type="ECO:0000256" key="26">
    <source>
        <dbReference type="ARBA" id="ARBA00049192"/>
    </source>
</evidence>
<sequence>MENFTKTISNLTCPAYFDKYLQWSQTGAGLTASQPCPDVAESIFKGVATRYCHPTGKWTNRDNAPVENVTESFTNYNDCGVPIPNDVDSDDMIWNQLTGTVWGIVGLIGLCFTITALVTSLCILQSVRFQNCRLKIHKQLFLAFLIEAVAQVGVTSENVNAFFQTRNGQNDTEVFASGNATFGSSVATWTVNCMFVMEEFGHSSVIAWAFVEGIHIFNIIVVSVFSKEFPLKLCGTIAWMSSVGITVIWLFAWLPYPRQPSVICRDHGDLVVRMATLSSPAKINIIFLTKVMYVFVNRLRSKCTSELLKLRKATKAIALLMPLLGITNFVAIYQEPKSAQKPFAVLRMIRRTFSSIIHTDFQTLYGAYVKPLLEYANPVVYSGRTKDVILIDRVQRAATKMVVGFKLHHHEHTIIGIPDVLTDEEELMHSMGERHFVFDYISELVSKFAKEKIAPVVSKMDRQGYMEQELITSLFEAGLMGIEAPAAFGGSELNFVSSVIAIEEIARVDPSVAILVDIQNTLIITLLLRLGTEEQRNQWLPRLTTDTIGSFCLSEAESGSDAFAMRMSATRDGTDFILNGSKMWISNSMEAGLFLVMANANPSAGYKGITTFLVSRDSPGLTIGKKERKLGLRASSTCQVHFDHVRVPETAVLGEVGLGYRYAIEMLNEGRIGIAAQMLGLAEGCFEHAVKYIRERKQFGSRIWDFQAIQHQVADFATQLGAARAFVYSTARKKEANMPIQKEAAMVKYLTANLAGAVASRSVEWLGGVGFTEDYPVEKYYRDAKIGKKCSSQSGFHL</sequence>
<comment type="catalytic activity">
    <reaction evidence="26">
        <text>hexanoyl-CoA + oxidized [electron-transfer flavoprotein] + H(+) = (2E)-hexenoyl-CoA + reduced [electron-transfer flavoprotein]</text>
        <dbReference type="Rhea" id="RHEA:43464"/>
        <dbReference type="Rhea" id="RHEA-COMP:10685"/>
        <dbReference type="Rhea" id="RHEA-COMP:10686"/>
        <dbReference type="ChEBI" id="CHEBI:15378"/>
        <dbReference type="ChEBI" id="CHEBI:57692"/>
        <dbReference type="ChEBI" id="CHEBI:58307"/>
        <dbReference type="ChEBI" id="CHEBI:62077"/>
        <dbReference type="ChEBI" id="CHEBI:62620"/>
    </reaction>
    <physiologicalReaction direction="left-to-right" evidence="26">
        <dbReference type="Rhea" id="RHEA:43465"/>
    </physiologicalReaction>
</comment>
<dbReference type="FunFam" id="1.20.140.10:FF:000004">
    <property type="entry name" value="Acyl-CoA dehydrogenase FadE25"/>
    <property type="match status" value="1"/>
</dbReference>
<evidence type="ECO:0000256" key="18">
    <source>
        <dbReference type="ARBA" id="ARBA00039036"/>
    </source>
</evidence>
<evidence type="ECO:0000256" key="8">
    <source>
        <dbReference type="ARBA" id="ARBA00022827"/>
    </source>
</evidence>
<dbReference type="GO" id="GO:0050660">
    <property type="term" value="F:flavin adenine dinucleotide binding"/>
    <property type="evidence" value="ECO:0007669"/>
    <property type="project" value="InterPro"/>
</dbReference>
<dbReference type="GO" id="GO:0007166">
    <property type="term" value="P:cell surface receptor signaling pathway"/>
    <property type="evidence" value="ECO:0007669"/>
    <property type="project" value="InterPro"/>
</dbReference>
<dbReference type="InterPro" id="IPR036250">
    <property type="entry name" value="AcylCo_DH-like_C"/>
</dbReference>
<dbReference type="PANTHER" id="PTHR43884">
    <property type="entry name" value="ACYL-COA DEHYDROGENASE"/>
    <property type="match status" value="1"/>
</dbReference>
<dbReference type="Pfam" id="PF02771">
    <property type="entry name" value="Acyl-CoA_dh_N"/>
    <property type="match status" value="1"/>
</dbReference>
<dbReference type="PROSITE" id="PS50227">
    <property type="entry name" value="G_PROTEIN_RECEP_F2_3"/>
    <property type="match status" value="1"/>
</dbReference>
<comment type="subunit">
    <text evidence="5">Homotetramer.</text>
</comment>
<evidence type="ECO:0000256" key="4">
    <source>
        <dbReference type="ARBA" id="ARBA00009347"/>
    </source>
</evidence>
<evidence type="ECO:0000256" key="14">
    <source>
        <dbReference type="ARBA" id="ARBA00023136"/>
    </source>
</evidence>
<dbReference type="InterPro" id="IPR013786">
    <property type="entry name" value="AcylCoA_DH/ox_N"/>
</dbReference>
<evidence type="ECO:0000256" key="10">
    <source>
        <dbReference type="ARBA" id="ARBA00022989"/>
    </source>
</evidence>
<dbReference type="InterPro" id="IPR046373">
    <property type="entry name" value="Acyl-CoA_Oxase/DH_mid-dom_sf"/>
</dbReference>
<dbReference type="GO" id="GO:0005739">
    <property type="term" value="C:mitochondrion"/>
    <property type="evidence" value="ECO:0007669"/>
    <property type="project" value="TreeGrafter"/>
</dbReference>
<dbReference type="Pfam" id="PF00002">
    <property type="entry name" value="7tm_2"/>
    <property type="match status" value="1"/>
</dbReference>
<evidence type="ECO:0000256" key="9">
    <source>
        <dbReference type="ARBA" id="ARBA00022832"/>
    </source>
</evidence>
<evidence type="ECO:0000256" key="15">
    <source>
        <dbReference type="ARBA" id="ARBA00023170"/>
    </source>
</evidence>
<dbReference type="FunFam" id="1.10.540.10:FF:000012">
    <property type="entry name" value="Acyl-CoA dehydrogenase short/branched chain"/>
    <property type="match status" value="1"/>
</dbReference>
<comment type="catalytic activity">
    <reaction evidence="25">
        <text>butanoyl-CoA + oxidized [electron-transfer flavoprotein] + H(+) = (2E)-butenoyl-CoA + reduced [electron-transfer flavoprotein]</text>
        <dbReference type="Rhea" id="RHEA:24004"/>
        <dbReference type="Rhea" id="RHEA-COMP:10685"/>
        <dbReference type="Rhea" id="RHEA-COMP:10686"/>
        <dbReference type="ChEBI" id="CHEBI:15378"/>
        <dbReference type="ChEBI" id="CHEBI:57332"/>
        <dbReference type="ChEBI" id="CHEBI:57371"/>
        <dbReference type="ChEBI" id="CHEBI:57692"/>
        <dbReference type="ChEBI" id="CHEBI:58307"/>
    </reaction>
    <physiologicalReaction direction="left-to-right" evidence="25">
        <dbReference type="Rhea" id="RHEA:24005"/>
    </physiologicalReaction>
</comment>
<dbReference type="PROSITE" id="PS00073">
    <property type="entry name" value="ACYL_COA_DH_2"/>
    <property type="match status" value="1"/>
</dbReference>
<dbReference type="GO" id="GO:0003853">
    <property type="term" value="F:short-chain 2-methyl fatty acyl-CoA dehydrogenase activity"/>
    <property type="evidence" value="ECO:0007669"/>
    <property type="project" value="UniProtKB-EC"/>
</dbReference>
<dbReference type="AlphaFoldDB" id="G7YET3"/>
<keyword evidence="33" id="KW-1185">Reference proteome</keyword>
<evidence type="ECO:0000256" key="21">
    <source>
        <dbReference type="ARBA" id="ARBA00042821"/>
    </source>
</evidence>
<dbReference type="Gene3D" id="2.40.110.10">
    <property type="entry name" value="Butyryl-CoA Dehydrogenase, subunit A, domain 2"/>
    <property type="match status" value="1"/>
</dbReference>
<dbReference type="GO" id="GO:0004930">
    <property type="term" value="F:G protein-coupled receptor activity"/>
    <property type="evidence" value="ECO:0007669"/>
    <property type="project" value="UniProtKB-KW"/>
</dbReference>
<comment type="catalytic activity">
    <reaction evidence="22">
        <text>2-methylbutanoyl-CoA + oxidized [electron-transfer flavoprotein] + H(+) = (2E)-2-methylbut-2-enoyl-CoA + reduced [electron-transfer flavoprotein]</text>
        <dbReference type="Rhea" id="RHEA:43780"/>
        <dbReference type="Rhea" id="RHEA-COMP:10685"/>
        <dbReference type="Rhea" id="RHEA-COMP:10686"/>
        <dbReference type="ChEBI" id="CHEBI:15378"/>
        <dbReference type="ChEBI" id="CHEBI:57336"/>
        <dbReference type="ChEBI" id="CHEBI:57337"/>
        <dbReference type="ChEBI" id="CHEBI:57692"/>
        <dbReference type="ChEBI" id="CHEBI:58307"/>
        <dbReference type="EC" id="1.3.8.5"/>
    </reaction>
    <physiologicalReaction direction="left-to-right" evidence="22">
        <dbReference type="Rhea" id="RHEA:43781"/>
    </physiologicalReaction>
</comment>
<dbReference type="InterPro" id="IPR037069">
    <property type="entry name" value="AcylCoA_DH/ox_N_sf"/>
</dbReference>
<feature type="transmembrane region" description="Helical" evidence="29">
    <location>
        <begin position="101"/>
        <end position="124"/>
    </location>
</feature>
<dbReference type="InterPro" id="IPR017981">
    <property type="entry name" value="GPCR_2-like_7TM"/>
</dbReference>
<dbReference type="InterPro" id="IPR009075">
    <property type="entry name" value="AcylCo_DH/oxidase_C"/>
</dbReference>
<dbReference type="InterPro" id="IPR009100">
    <property type="entry name" value="AcylCoA_DH/oxidase_NM_dom_sf"/>
</dbReference>
<evidence type="ECO:0000256" key="19">
    <source>
        <dbReference type="ARBA" id="ARBA00039850"/>
    </source>
</evidence>
<dbReference type="InterPro" id="IPR000832">
    <property type="entry name" value="GPCR_2_secretin-like"/>
</dbReference>
<comment type="cofactor">
    <cofactor evidence="1">
        <name>FAD</name>
        <dbReference type="ChEBI" id="CHEBI:57692"/>
    </cofactor>
</comment>
<keyword evidence="16" id="KW-0807">Transducer</keyword>
<evidence type="ECO:0000259" key="31">
    <source>
        <dbReference type="PROSITE" id="PS50261"/>
    </source>
</evidence>
<comment type="catalytic activity">
    <reaction evidence="27">
        <text>(2S)-2-methylbutanoyl-CoA + oxidized [electron-transfer flavoprotein] + H(+) = (2E)-2-methylbut-2-enoyl-CoA + reduced [electron-transfer flavoprotein]</text>
        <dbReference type="Rhea" id="RHEA:48256"/>
        <dbReference type="Rhea" id="RHEA-COMP:10685"/>
        <dbReference type="Rhea" id="RHEA-COMP:10686"/>
        <dbReference type="ChEBI" id="CHEBI:15378"/>
        <dbReference type="ChEBI" id="CHEBI:57337"/>
        <dbReference type="ChEBI" id="CHEBI:57692"/>
        <dbReference type="ChEBI" id="CHEBI:58307"/>
        <dbReference type="ChEBI" id="CHEBI:88166"/>
    </reaction>
    <physiologicalReaction direction="left-to-right" evidence="27">
        <dbReference type="Rhea" id="RHEA:48257"/>
    </physiologicalReaction>
</comment>
<reference key="2">
    <citation type="submission" date="2011-10" db="EMBL/GenBank/DDBJ databases">
        <title>The genome and transcriptome sequence of Clonorchis sinensis provide insights into the carcinogenic liver fluke.</title>
        <authorList>
            <person name="Wang X."/>
            <person name="Huang Y."/>
            <person name="Chen W."/>
            <person name="Liu H."/>
            <person name="Guo L."/>
            <person name="Chen Y."/>
            <person name="Luo F."/>
            <person name="Zhou W."/>
            <person name="Sun J."/>
            <person name="Mao Q."/>
            <person name="Liang P."/>
            <person name="Zhou C."/>
            <person name="Tian Y."/>
            <person name="Men J."/>
            <person name="Lv X."/>
            <person name="Huang L."/>
            <person name="Zhou J."/>
            <person name="Hu Y."/>
            <person name="Li R."/>
            <person name="Zhang F."/>
            <person name="Lei H."/>
            <person name="Li X."/>
            <person name="Hu X."/>
            <person name="Liang C."/>
            <person name="Xu J."/>
            <person name="Wu Z."/>
            <person name="Yu X."/>
        </authorList>
    </citation>
    <scope>NUCLEOTIDE SEQUENCE</scope>
    <source>
        <strain>Henan</strain>
    </source>
</reference>
<feature type="transmembrane region" description="Helical" evidence="29">
    <location>
        <begin position="316"/>
        <end position="333"/>
    </location>
</feature>
<keyword evidence="14 29" id="KW-0472">Membrane</keyword>
<organism evidence="32 33">
    <name type="scientific">Clonorchis sinensis</name>
    <name type="common">Chinese liver fluke</name>
    <dbReference type="NCBI Taxonomy" id="79923"/>
    <lineage>
        <taxon>Eukaryota</taxon>
        <taxon>Metazoa</taxon>
        <taxon>Spiralia</taxon>
        <taxon>Lophotrochozoa</taxon>
        <taxon>Platyhelminthes</taxon>
        <taxon>Trematoda</taxon>
        <taxon>Digenea</taxon>
        <taxon>Opisthorchiida</taxon>
        <taxon>Opisthorchiata</taxon>
        <taxon>Opisthorchiidae</taxon>
        <taxon>Clonorchis</taxon>
    </lineage>
</organism>
<comment type="catalytic activity">
    <reaction evidence="24">
        <text>(2R)-2-methylbutanoyl-CoA + oxidized [electron-transfer flavoprotein] + H(+) = ethylacryloyl-CoA + reduced [electron-transfer flavoprotein]</text>
        <dbReference type="Rhea" id="RHEA:65296"/>
        <dbReference type="Rhea" id="RHEA-COMP:10685"/>
        <dbReference type="Rhea" id="RHEA-COMP:10686"/>
        <dbReference type="ChEBI" id="CHEBI:15378"/>
        <dbReference type="ChEBI" id="CHEBI:57692"/>
        <dbReference type="ChEBI" id="CHEBI:58307"/>
        <dbReference type="ChEBI" id="CHEBI:156439"/>
        <dbReference type="ChEBI" id="CHEBI:156440"/>
    </reaction>
    <physiologicalReaction direction="left-to-right" evidence="24">
        <dbReference type="Rhea" id="RHEA:65297"/>
    </physiologicalReaction>
</comment>
<dbReference type="InterPro" id="IPR006089">
    <property type="entry name" value="Acyl-CoA_DH_CS"/>
</dbReference>
<keyword evidence="13" id="KW-0443">Lipid metabolism</keyword>
<protein>
    <recommendedName>
        <fullName evidence="19">Short/branched chain specific acyl-CoA dehydrogenase, mitochondrial</fullName>
        <ecNumber evidence="18">1.3.8.5</ecNumber>
    </recommendedName>
    <alternativeName>
        <fullName evidence="21">2-methyl branched chain acyl-CoA dehydrogenase</fullName>
    </alternativeName>
    <alternativeName>
        <fullName evidence="20">2-methylbutyryl-coenzyme A dehydrogenase</fullName>
    </alternativeName>
</protein>
<evidence type="ECO:0000256" key="11">
    <source>
        <dbReference type="ARBA" id="ARBA00023002"/>
    </source>
</evidence>
<dbReference type="PROSITE" id="PS50261">
    <property type="entry name" value="G_PROTEIN_RECEP_F2_4"/>
    <property type="match status" value="1"/>
</dbReference>
<gene>
    <name evidence="32" type="ORF">CLF_106206</name>
</gene>
<keyword evidence="10 29" id="KW-1133">Transmembrane helix</keyword>
<dbReference type="Gene3D" id="1.10.540.10">
    <property type="entry name" value="Acyl-CoA dehydrogenase/oxidase, N-terminal domain"/>
    <property type="match status" value="1"/>
</dbReference>
<evidence type="ECO:0000256" key="13">
    <source>
        <dbReference type="ARBA" id="ARBA00023098"/>
    </source>
</evidence>
<evidence type="ECO:0000313" key="33">
    <source>
        <dbReference type="Proteomes" id="UP000008909"/>
    </source>
</evidence>
<dbReference type="Gene3D" id="1.20.140.10">
    <property type="entry name" value="Butyryl-CoA Dehydrogenase, subunit A, domain 3"/>
    <property type="match status" value="1"/>
</dbReference>
<dbReference type="Pfam" id="PF02793">
    <property type="entry name" value="HRM"/>
    <property type="match status" value="1"/>
</dbReference>
<comment type="catalytic activity">
    <reaction evidence="28">
        <text>2-methylpropanoyl-CoA + oxidized [electron-transfer flavoprotein] + H(+) = 2-methylpropenoyl-CoA + reduced [electron-transfer flavoprotein]</text>
        <dbReference type="Rhea" id="RHEA:44180"/>
        <dbReference type="Rhea" id="RHEA-COMP:10685"/>
        <dbReference type="Rhea" id="RHEA-COMP:10686"/>
        <dbReference type="ChEBI" id="CHEBI:15378"/>
        <dbReference type="ChEBI" id="CHEBI:57338"/>
        <dbReference type="ChEBI" id="CHEBI:57692"/>
        <dbReference type="ChEBI" id="CHEBI:58307"/>
        <dbReference type="ChEBI" id="CHEBI:62500"/>
    </reaction>
    <physiologicalReaction direction="left-to-right" evidence="28">
        <dbReference type="Rhea" id="RHEA:44181"/>
    </physiologicalReaction>
</comment>
<evidence type="ECO:0000313" key="32">
    <source>
        <dbReference type="EMBL" id="GAA51466.1"/>
    </source>
</evidence>
<evidence type="ECO:0000256" key="22">
    <source>
        <dbReference type="ARBA" id="ARBA00048235"/>
    </source>
</evidence>
<keyword evidence="6" id="KW-0285">Flavoprotein</keyword>
<evidence type="ECO:0000256" key="27">
    <source>
        <dbReference type="ARBA" id="ARBA00049552"/>
    </source>
</evidence>
<feature type="domain" description="G-protein coupled receptors family 2 profile 2" evidence="31">
    <location>
        <begin position="99"/>
        <end position="377"/>
    </location>
</feature>
<dbReference type="Gene3D" id="1.20.1070.10">
    <property type="entry name" value="Rhodopsin 7-helix transmembrane proteins"/>
    <property type="match status" value="1"/>
</dbReference>
<dbReference type="FunFam" id="2.40.110.10:FF:000001">
    <property type="entry name" value="Acyl-CoA dehydrogenase, mitochondrial"/>
    <property type="match status" value="1"/>
</dbReference>
<comment type="pathway">
    <text evidence="3">Lipid metabolism; mitochondrial fatty acid beta-oxidation.</text>
</comment>
<dbReference type="EC" id="1.3.8.5" evidence="18"/>
<keyword evidence="15" id="KW-0675">Receptor</keyword>
<dbReference type="GO" id="GO:0006631">
    <property type="term" value="P:fatty acid metabolic process"/>
    <property type="evidence" value="ECO:0007669"/>
    <property type="project" value="UniProtKB-KW"/>
</dbReference>
<feature type="domain" description="G-protein coupled receptors family 2 profile 1" evidence="30">
    <location>
        <begin position="1"/>
        <end position="83"/>
    </location>
</feature>
<evidence type="ECO:0000256" key="12">
    <source>
        <dbReference type="ARBA" id="ARBA00023040"/>
    </source>
</evidence>
<comment type="subcellular location">
    <subcellularLocation>
        <location evidence="2">Membrane</location>
        <topology evidence="2">Multi-pass membrane protein</topology>
    </subcellularLocation>
</comment>
<dbReference type="InterPro" id="IPR001879">
    <property type="entry name" value="GPCR_2_extracellular_dom"/>
</dbReference>
<evidence type="ECO:0000256" key="3">
    <source>
        <dbReference type="ARBA" id="ARBA00005198"/>
    </source>
</evidence>
<proteinExistence type="inferred from homology"/>
<dbReference type="PROSITE" id="PS00072">
    <property type="entry name" value="ACYL_COA_DH_1"/>
    <property type="match status" value="1"/>
</dbReference>
<dbReference type="EMBL" id="DF143157">
    <property type="protein sequence ID" value="GAA51466.1"/>
    <property type="molecule type" value="Genomic_DNA"/>
</dbReference>
<evidence type="ECO:0000256" key="29">
    <source>
        <dbReference type="SAM" id="Phobius"/>
    </source>
</evidence>
<evidence type="ECO:0000256" key="24">
    <source>
        <dbReference type="ARBA" id="ARBA00048592"/>
    </source>
</evidence>
<comment type="pathway">
    <text evidence="17">Amino-acid degradation; L-isoleucine degradation.</text>
</comment>
<dbReference type="Gene3D" id="4.10.1240.10">
    <property type="entry name" value="GPCR, family 2, extracellular hormone receptor domain"/>
    <property type="match status" value="1"/>
</dbReference>
<keyword evidence="8" id="KW-0274">FAD</keyword>
<dbReference type="PANTHER" id="PTHR43884:SF1">
    <property type="entry name" value="SHORT_BRANCHED CHAIN SPECIFIC ACYL-COA DEHYDROGENASE, MITOCHONDRIAL"/>
    <property type="match status" value="1"/>
</dbReference>
<keyword evidence="9" id="KW-0276">Fatty acid metabolism</keyword>
<evidence type="ECO:0000256" key="25">
    <source>
        <dbReference type="ARBA" id="ARBA00049096"/>
    </source>
</evidence>
<dbReference type="GO" id="GO:0016020">
    <property type="term" value="C:membrane"/>
    <property type="evidence" value="ECO:0007669"/>
    <property type="project" value="UniProtKB-SubCell"/>
</dbReference>
<feature type="transmembrane region" description="Helical" evidence="29">
    <location>
        <begin position="205"/>
        <end position="225"/>
    </location>
</feature>
<dbReference type="SUPFAM" id="SSF47203">
    <property type="entry name" value="Acyl-CoA dehydrogenase C-terminal domain-like"/>
    <property type="match status" value="1"/>
</dbReference>
<dbReference type="Pfam" id="PF00441">
    <property type="entry name" value="Acyl-CoA_dh_1"/>
    <property type="match status" value="1"/>
</dbReference>
<evidence type="ECO:0000256" key="20">
    <source>
        <dbReference type="ARBA" id="ARBA00041537"/>
    </source>
</evidence>
<evidence type="ECO:0000256" key="23">
    <source>
        <dbReference type="ARBA" id="ARBA00048307"/>
    </source>
</evidence>
<reference evidence="32" key="1">
    <citation type="journal article" date="2011" name="Genome Biol.">
        <title>The draft genome of the carcinogenic human liver fluke Clonorchis sinensis.</title>
        <authorList>
            <person name="Wang X."/>
            <person name="Chen W."/>
            <person name="Huang Y."/>
            <person name="Sun J."/>
            <person name="Men J."/>
            <person name="Liu H."/>
            <person name="Luo F."/>
            <person name="Guo L."/>
            <person name="Lv X."/>
            <person name="Deng C."/>
            <person name="Zhou C."/>
            <person name="Fan Y."/>
            <person name="Li X."/>
            <person name="Huang L."/>
            <person name="Hu Y."/>
            <person name="Liang C."/>
            <person name="Hu X."/>
            <person name="Xu J."/>
            <person name="Yu X."/>
        </authorList>
    </citation>
    <scope>NUCLEOTIDE SEQUENCE [LARGE SCALE GENOMIC DNA]</scope>
    <source>
        <strain evidence="32">Henan</strain>
    </source>
</reference>
<dbReference type="Proteomes" id="UP000008909">
    <property type="component" value="Unassembled WGS sequence"/>
</dbReference>
<evidence type="ECO:0000256" key="17">
    <source>
        <dbReference type="ARBA" id="ARBA00037895"/>
    </source>
</evidence>
<keyword evidence="7 29" id="KW-0812">Transmembrane</keyword>
<feature type="transmembrane region" description="Helical" evidence="29">
    <location>
        <begin position="276"/>
        <end position="296"/>
    </location>
</feature>